<evidence type="ECO:0000313" key="2">
    <source>
        <dbReference type="Proteomes" id="UP001595850"/>
    </source>
</evidence>
<reference evidence="2" key="1">
    <citation type="journal article" date="2019" name="Int. J. Syst. Evol. Microbiol.">
        <title>The Global Catalogue of Microorganisms (GCM) 10K type strain sequencing project: providing services to taxonomists for standard genome sequencing and annotation.</title>
        <authorList>
            <consortium name="The Broad Institute Genomics Platform"/>
            <consortium name="The Broad Institute Genome Sequencing Center for Infectious Disease"/>
            <person name="Wu L."/>
            <person name="Ma J."/>
        </authorList>
    </citation>
    <scope>NUCLEOTIDE SEQUENCE [LARGE SCALE GENOMIC DNA]</scope>
    <source>
        <strain evidence="2">TBRC 4489</strain>
    </source>
</reference>
<organism evidence="1 2">
    <name type="scientific">Planomonospora corallina</name>
    <dbReference type="NCBI Taxonomy" id="1806052"/>
    <lineage>
        <taxon>Bacteria</taxon>
        <taxon>Bacillati</taxon>
        <taxon>Actinomycetota</taxon>
        <taxon>Actinomycetes</taxon>
        <taxon>Streptosporangiales</taxon>
        <taxon>Streptosporangiaceae</taxon>
        <taxon>Planomonospora</taxon>
    </lineage>
</organism>
<dbReference type="EMBL" id="JBHSBM010000075">
    <property type="protein sequence ID" value="MFC4062954.1"/>
    <property type="molecule type" value="Genomic_DNA"/>
</dbReference>
<dbReference type="SUPFAM" id="SSF46785">
    <property type="entry name" value="Winged helix' DNA-binding domain"/>
    <property type="match status" value="1"/>
</dbReference>
<dbReference type="Pfam" id="PF12840">
    <property type="entry name" value="HTH_20"/>
    <property type="match status" value="1"/>
</dbReference>
<protein>
    <submittedName>
        <fullName evidence="1">Helix-turn-helix transcriptional regulator</fullName>
    </submittedName>
</protein>
<dbReference type="InterPro" id="IPR036388">
    <property type="entry name" value="WH-like_DNA-bd_sf"/>
</dbReference>
<dbReference type="Proteomes" id="UP001595850">
    <property type="component" value="Unassembled WGS sequence"/>
</dbReference>
<sequence length="235" mass="25143">MASERLTDPGPPTPVQRGRRAAVLQVLRGSDEPLGAAEVADRVGVHLNTARFHLDALVAGGQATRDTVPRTERGRPKVVYTSVDGSAQAGDTRSFRLLAEILTGIVASSAPDPAAAALEAGRDWGARLADPPGPGERVDADEAQRRIVSGLDRMGFVPDADEQGDRRELRLHHCPFREVAQERREIVCVIHLGLMQGTAARLGAPLEVEDLTPFVRPHLCVATLRRTGPDSPPSG</sequence>
<dbReference type="Gene3D" id="1.10.10.10">
    <property type="entry name" value="Winged helix-like DNA-binding domain superfamily/Winged helix DNA-binding domain"/>
    <property type="match status" value="1"/>
</dbReference>
<comment type="caution">
    <text evidence="1">The sequence shown here is derived from an EMBL/GenBank/DDBJ whole genome shotgun (WGS) entry which is preliminary data.</text>
</comment>
<accession>A0ABV8IFD8</accession>
<keyword evidence="2" id="KW-1185">Reference proteome</keyword>
<name>A0ABV8IFD8_9ACTN</name>
<gene>
    <name evidence="1" type="ORF">ACFOWE_32130</name>
</gene>
<dbReference type="RefSeq" id="WP_377294531.1">
    <property type="nucleotide sequence ID" value="NZ_JBHSBM010000075.1"/>
</dbReference>
<evidence type="ECO:0000313" key="1">
    <source>
        <dbReference type="EMBL" id="MFC4062954.1"/>
    </source>
</evidence>
<proteinExistence type="predicted"/>
<dbReference type="InterPro" id="IPR036390">
    <property type="entry name" value="WH_DNA-bd_sf"/>
</dbReference>